<dbReference type="Pfam" id="PF14286">
    <property type="entry name" value="DHHW"/>
    <property type="match status" value="1"/>
</dbReference>
<dbReference type="EMBL" id="JACOQK010000001">
    <property type="protein sequence ID" value="MBC5788031.1"/>
    <property type="molecule type" value="Genomic_DNA"/>
</dbReference>
<dbReference type="Proteomes" id="UP000649151">
    <property type="component" value="Unassembled WGS sequence"/>
</dbReference>
<gene>
    <name evidence="1" type="ORF">H8Z77_08380</name>
</gene>
<sequence>MRNLKNSQSAEFPLPSATKVVKGNYDDQVEEYLKQTIPGKDWLLGLKTKAMILIGQKKINGVYLSGNRLLEDPQLPSNQAVNSMKDYINDFSNQFNGQSYITLLPSAAELYKEQIPSYIPRENEVTFINSMYAKMDPSITCLDSITPLTAAKTEQIYYNTQDSLTSLGAYTLYSYIAKSLGLVTTDLSDYSIEHASDSFRGDLYEKTRYEDAAFDNIDLYHYTKKELQIQVTEINGGSASTQNSIYYPEYLHTSDQTDVFLKGSSAPVTDIVTNNTEGKKMLIFGDENAGTLVQFYLPHCEQITVVNLNTWNTSYQDCIDLDSYHTALFLYSVNSLKESSQFVKLKQFFE</sequence>
<organism evidence="1 2">
    <name type="scientific">Clostridium facile</name>
    <dbReference type="NCBI Taxonomy" id="2763035"/>
    <lineage>
        <taxon>Bacteria</taxon>
        <taxon>Bacillati</taxon>
        <taxon>Bacillota</taxon>
        <taxon>Clostridia</taxon>
        <taxon>Eubacteriales</taxon>
        <taxon>Clostridiaceae</taxon>
        <taxon>Clostridium</taxon>
    </lineage>
</organism>
<evidence type="ECO:0000313" key="2">
    <source>
        <dbReference type="Proteomes" id="UP000649151"/>
    </source>
</evidence>
<keyword evidence="2" id="KW-1185">Reference proteome</keyword>
<proteinExistence type="predicted"/>
<accession>A0ABR7ISA9</accession>
<evidence type="ECO:0000313" key="1">
    <source>
        <dbReference type="EMBL" id="MBC5788031.1"/>
    </source>
</evidence>
<protein>
    <recommendedName>
        <fullName evidence="3">DHHW protein</fullName>
    </recommendedName>
</protein>
<comment type="caution">
    <text evidence="1">The sequence shown here is derived from an EMBL/GenBank/DDBJ whole genome shotgun (WGS) entry which is preliminary data.</text>
</comment>
<dbReference type="InterPro" id="IPR025945">
    <property type="entry name" value="DHHW"/>
</dbReference>
<reference evidence="1 2" key="1">
    <citation type="submission" date="2020-08" db="EMBL/GenBank/DDBJ databases">
        <title>Genome public.</title>
        <authorList>
            <person name="Liu C."/>
            <person name="Sun Q."/>
        </authorList>
    </citation>
    <scope>NUCLEOTIDE SEQUENCE [LARGE SCALE GENOMIC DNA]</scope>
    <source>
        <strain evidence="1 2">NSJ-27</strain>
    </source>
</reference>
<dbReference type="RefSeq" id="WP_186996725.1">
    <property type="nucleotide sequence ID" value="NZ_JACOQK010000001.1"/>
</dbReference>
<evidence type="ECO:0008006" key="3">
    <source>
        <dbReference type="Google" id="ProtNLM"/>
    </source>
</evidence>
<name>A0ABR7ISA9_9CLOT</name>